<evidence type="ECO:0000313" key="2">
    <source>
        <dbReference type="Proteomes" id="UP000003789"/>
    </source>
</evidence>
<organism evidence="1 2">
    <name type="scientific">Photobacterium profundum 3TCK</name>
    <dbReference type="NCBI Taxonomy" id="314280"/>
    <lineage>
        <taxon>Bacteria</taxon>
        <taxon>Pseudomonadati</taxon>
        <taxon>Pseudomonadota</taxon>
        <taxon>Gammaproteobacteria</taxon>
        <taxon>Vibrionales</taxon>
        <taxon>Vibrionaceae</taxon>
        <taxon>Photobacterium</taxon>
    </lineage>
</organism>
<dbReference type="HOGENOM" id="CLU_2331281_0_0_6"/>
<reference evidence="1 2" key="1">
    <citation type="submission" date="2006-03" db="EMBL/GenBank/DDBJ databases">
        <authorList>
            <person name="Bartlett D.H."/>
            <person name="Valle G."/>
            <person name="Lauro F.M."/>
            <person name="Vezzi A."/>
            <person name="Simonato F."/>
            <person name="Eloe E."/>
            <person name="Vitulo N."/>
            <person name="Stratton T.K."/>
            <person name="D'angelo M."/>
            <person name="Ferriera S."/>
            <person name="Johnson J."/>
            <person name="Kravitz S."/>
            <person name="Beeson K."/>
            <person name="Sutton G."/>
            <person name="Rogers Y."/>
            <person name="Friedman R."/>
            <person name="Frazier M."/>
            <person name="Venter J.C."/>
        </authorList>
    </citation>
    <scope>NUCLEOTIDE SEQUENCE [LARGE SCALE GENOMIC DNA]</scope>
    <source>
        <strain evidence="1 2">3TCK</strain>
    </source>
</reference>
<evidence type="ECO:0000313" key="1">
    <source>
        <dbReference type="EMBL" id="EAS44882.1"/>
    </source>
</evidence>
<sequence>MQYVPKEVKSFHLCELALDNNPDAIQFVSDKYITELLLLTLVKKKGRVLAHIHKSYKTSELCREAVKNDLWAISSVPSDVNRADLKCLISLVLPTVVI</sequence>
<proteinExistence type="predicted"/>
<comment type="caution">
    <text evidence="1">The sequence shown here is derived from an EMBL/GenBank/DDBJ whole genome shotgun (WGS) entry which is preliminary data.</text>
</comment>
<dbReference type="AlphaFoldDB" id="Q1Z976"/>
<dbReference type="Proteomes" id="UP000003789">
    <property type="component" value="Unassembled WGS sequence"/>
</dbReference>
<name>Q1Z976_9GAMM</name>
<protein>
    <recommendedName>
        <fullName evidence="3">DUF4116 domain-containing protein</fullName>
    </recommendedName>
</protein>
<gene>
    <name evidence="1" type="ORF">P3TCK_20400</name>
</gene>
<dbReference type="EMBL" id="AAPH01000002">
    <property type="protein sequence ID" value="EAS44882.1"/>
    <property type="molecule type" value="Genomic_DNA"/>
</dbReference>
<accession>Q1Z976</accession>
<evidence type="ECO:0008006" key="3">
    <source>
        <dbReference type="Google" id="ProtNLM"/>
    </source>
</evidence>